<sequence length="1419" mass="157518">MQSFSNERDSWRAIAERRGASSPAHTKEMGQGDTASPFRSVEKTDTLALTNEYEQLYRDIQSEFSIFRKESGIDIKQLKSQIESVTNERTELNIQVATLKNQILYSQERDVFLNKKLQHQEEETSQLRKRLQSLMDMSSRHDAKAQELTDGLMDAKMSVETLQNENQQLKIEREVWKSSESRAMRDVQDLIRERNAANDRLRDLQHQLDERERLVSAEKAKLEDRLESLTRDIQLVRKQLGETLDDNRTLTAKRDSEQKESHIKIERLTSQIEKLRGELILTEHKEETLNLKCQDLSSRLAVAEERAALYEGRSKNNFGLGADATDLDKIRDLDLKLTQSKSQLEALKAEMAIEKERCAAFQDISHANEQRLAEMNGTYEVFKTEMEQDLAAKQATVEKLETEIADLQTKLHAATDKHTHLEQTLEETRAEFNTERTELANTIIQLRESQQQAIASQEKMHADVSEHVAAAHSAQENYEREVIAHSNTIQSVLAVKQTNRELYERAAEMETKYNGVVSKLQSTMASHEATRSKLEEQISEYIKRIEDLGQQNDLLHSQFEQLSLNKSRALSEYTDAATGDGDVSAEHQKQLDDLREVIRFLRREKSILDTRLEVAVQESQRLTLQVDHVQRSLDETRALLDEETKSKQYALGNEEKHRELLEKIEQANLLRESNVTLRDQNEQTLKRLKRTEARLEEVEAQLMPLRERSGELEAEIEARKMENKHLAEDNERWQSRTQQILQKYERIDPVEHSKLKEDVVNLTAARDQAIGDLAELRLSIDSKLQQHQDQMTILETTLSQIRAELSQCRDELAQKDAVIEEVKARAAKDADDANTKLKDLVARSNGIAQKLKESKDRVTIEYRQTQAKLQETEKSLAEAVSGMSTAHTAEMEQQTTLQKSRESKWEMRQLELQAELDRYKSEIALLRQSITATSNNPTPATPQKPKPASATIAMPSATAVLNPPSKPLPATHSDGSISNTTHAQTLPTTLVHIPSTTPLSNAATVVTTSAGMVTNPVATSTPTPIKRARDEVENVFLATPSVVEEESMAKRAKMTDPIIQVPNASPDFSQTPCIEPSTTGAIVTESPASTSKIVAPQLQSQKQEIPEVVVEHPATTSITLIPSTLDTLAVQATALHAPNPQDSANVQPSQIPVKVSPTIVSVQQPSVHEPISVAHSTPVAATHNDSTTVASTSIVSSITPSLITTTHVAPVMTAAAVSAPVVSTNPSVPNITPVATPKPTEVKSEKDLHAETQRIKQMLLLSKKKKMMKEQETASGTQGSMVSSPATVPTTPSAVSGASMPTNVSTPTRSISTGLVEGQASPIGKPTPSLRGKRITRTPTDTPAPLRARVARTSISVETPQETPPPLAGRGRTRGRGTVRGRGRGRGTVAAGSPQSLAGAVAQHPPAQGGSMPNNTHSQ</sequence>
<gene>
    <name evidence="4" type="ORF">BDEG_21057</name>
</gene>
<dbReference type="GO" id="GO:0006406">
    <property type="term" value="P:mRNA export from nucleus"/>
    <property type="evidence" value="ECO:0007669"/>
    <property type="project" value="TreeGrafter"/>
</dbReference>
<keyword evidence="1" id="KW-0175">Coiled coil</keyword>
<evidence type="ECO:0000256" key="2">
    <source>
        <dbReference type="SAM" id="MobiDB-lite"/>
    </source>
</evidence>
<evidence type="ECO:0000259" key="3">
    <source>
        <dbReference type="Pfam" id="PF07926"/>
    </source>
</evidence>
<feature type="coiled-coil region" evidence="1">
    <location>
        <begin position="68"/>
        <end position="431"/>
    </location>
</feature>
<dbReference type="EMBL" id="DS022300">
    <property type="protein sequence ID" value="OAJ36965.1"/>
    <property type="molecule type" value="Genomic_DNA"/>
</dbReference>
<feature type="coiled-coil region" evidence="1">
    <location>
        <begin position="674"/>
        <end position="715"/>
    </location>
</feature>
<organism evidence="4 5">
    <name type="scientific">Batrachochytrium dendrobatidis (strain JEL423)</name>
    <dbReference type="NCBI Taxonomy" id="403673"/>
    <lineage>
        <taxon>Eukaryota</taxon>
        <taxon>Fungi</taxon>
        <taxon>Fungi incertae sedis</taxon>
        <taxon>Chytridiomycota</taxon>
        <taxon>Chytridiomycota incertae sedis</taxon>
        <taxon>Chytridiomycetes</taxon>
        <taxon>Rhizophydiales</taxon>
        <taxon>Rhizophydiales incertae sedis</taxon>
        <taxon>Batrachochytrium</taxon>
    </lineage>
</organism>
<proteinExistence type="predicted"/>
<reference evidence="4 5" key="1">
    <citation type="submission" date="2006-10" db="EMBL/GenBank/DDBJ databases">
        <title>The Genome Sequence of Batrachochytrium dendrobatidis JEL423.</title>
        <authorList>
            <consortium name="The Broad Institute Genome Sequencing Platform"/>
            <person name="Birren B."/>
            <person name="Lander E."/>
            <person name="Galagan J."/>
            <person name="Cuomo C."/>
            <person name="Devon K."/>
            <person name="Jaffe D."/>
            <person name="Butler J."/>
            <person name="Alvarez P."/>
            <person name="Gnerre S."/>
            <person name="Grabherr M."/>
            <person name="Kleber M."/>
            <person name="Mauceli E."/>
            <person name="Brockman W."/>
            <person name="Young S."/>
            <person name="LaButti K."/>
            <person name="Sykes S."/>
            <person name="DeCaprio D."/>
            <person name="Crawford M."/>
            <person name="Koehrsen M."/>
            <person name="Engels R."/>
            <person name="Montgomery P."/>
            <person name="Pearson M."/>
            <person name="Howarth C."/>
            <person name="Larson L."/>
            <person name="White J."/>
            <person name="O'Leary S."/>
            <person name="Kodira C."/>
            <person name="Zeng Q."/>
            <person name="Yandava C."/>
            <person name="Alvarado L."/>
            <person name="Longcore J."/>
            <person name="James T."/>
        </authorList>
    </citation>
    <scope>NUCLEOTIDE SEQUENCE [LARGE SCALE GENOMIC DNA]</scope>
    <source>
        <strain evidence="4 5">JEL423</strain>
    </source>
</reference>
<feature type="region of interest" description="Disordered" evidence="2">
    <location>
        <begin position="1"/>
        <end position="42"/>
    </location>
</feature>
<dbReference type="PANTHER" id="PTHR18898">
    <property type="entry name" value="NUCLEOPROTEIN TPR-RELATED"/>
    <property type="match status" value="1"/>
</dbReference>
<dbReference type="Pfam" id="PF07926">
    <property type="entry name" value="TPR_MLP1_2"/>
    <property type="match status" value="1"/>
</dbReference>
<accession>A0A177WB58</accession>
<feature type="coiled-coil region" evidence="1">
    <location>
        <begin position="584"/>
        <end position="611"/>
    </location>
</feature>
<feature type="compositionally biased region" description="Polar residues" evidence="2">
    <location>
        <begin position="1273"/>
        <end position="1313"/>
    </location>
</feature>
<dbReference type="STRING" id="403673.A0A177WB58"/>
<reference evidence="4 5" key="2">
    <citation type="submission" date="2016-05" db="EMBL/GenBank/DDBJ databases">
        <title>Lineage-specific infection strategies underlie the spectrum of fungal disease in amphibians.</title>
        <authorList>
            <person name="Cuomo C.A."/>
            <person name="Farrer R.A."/>
            <person name="James T."/>
            <person name="Longcore J."/>
            <person name="Birren B."/>
        </authorList>
    </citation>
    <scope>NUCLEOTIDE SEQUENCE [LARGE SCALE GENOMIC DNA]</scope>
    <source>
        <strain evidence="4 5">JEL423</strain>
    </source>
</reference>
<dbReference type="OrthoDB" id="343070at2759"/>
<feature type="compositionally biased region" description="Basic and acidic residues" evidence="2">
    <location>
        <begin position="1"/>
        <end position="30"/>
    </location>
</feature>
<evidence type="ECO:0000256" key="1">
    <source>
        <dbReference type="SAM" id="Coils"/>
    </source>
</evidence>
<feature type="coiled-coil region" evidence="1">
    <location>
        <begin position="909"/>
        <end position="936"/>
    </location>
</feature>
<evidence type="ECO:0000313" key="5">
    <source>
        <dbReference type="Proteomes" id="UP000077115"/>
    </source>
</evidence>
<feature type="compositionally biased region" description="Basic residues" evidence="2">
    <location>
        <begin position="1371"/>
        <end position="1385"/>
    </location>
</feature>
<dbReference type="GO" id="GO:0006606">
    <property type="term" value="P:protein import into nucleus"/>
    <property type="evidence" value="ECO:0007669"/>
    <property type="project" value="InterPro"/>
</dbReference>
<dbReference type="GO" id="GO:0005643">
    <property type="term" value="C:nuclear pore"/>
    <property type="evidence" value="ECO:0007669"/>
    <property type="project" value="TreeGrafter"/>
</dbReference>
<name>A0A177WB58_BATDL</name>
<feature type="coiled-coil region" evidence="1">
    <location>
        <begin position="517"/>
        <end position="551"/>
    </location>
</feature>
<dbReference type="InterPro" id="IPR012929">
    <property type="entry name" value="Nucleoprot-TPR/MLP1-2_dom"/>
</dbReference>
<dbReference type="Gene3D" id="1.10.287.1490">
    <property type="match status" value="1"/>
</dbReference>
<feature type="domain" description="Nucleoprotein TPR/MLP1-2" evidence="3">
    <location>
        <begin position="435"/>
        <end position="562"/>
    </location>
</feature>
<feature type="region of interest" description="Disordered" evidence="2">
    <location>
        <begin position="1265"/>
        <end position="1419"/>
    </location>
</feature>
<dbReference type="Proteomes" id="UP000077115">
    <property type="component" value="Unassembled WGS sequence"/>
</dbReference>
<feature type="coiled-coil region" evidence="1">
    <location>
        <begin position="784"/>
        <end position="875"/>
    </location>
</feature>
<protein>
    <recommendedName>
        <fullName evidence="3">Nucleoprotein TPR/MLP1-2 domain-containing protein</fullName>
    </recommendedName>
</protein>
<dbReference type="PANTHER" id="PTHR18898:SF2">
    <property type="entry name" value="NUCLEOPROTEIN TPR"/>
    <property type="match status" value="1"/>
</dbReference>
<evidence type="ECO:0000313" key="4">
    <source>
        <dbReference type="EMBL" id="OAJ36965.1"/>
    </source>
</evidence>
<dbReference type="GO" id="GO:0017056">
    <property type="term" value="F:structural constituent of nuclear pore"/>
    <property type="evidence" value="ECO:0007669"/>
    <property type="project" value="TreeGrafter"/>
</dbReference>
<dbReference type="VEuPathDB" id="FungiDB:BDEG_21057"/>